<keyword evidence="6 12" id="KW-0812">Transmembrane</keyword>
<evidence type="ECO:0000256" key="7">
    <source>
        <dbReference type="ARBA" id="ARBA00022723"/>
    </source>
</evidence>
<keyword evidence="5" id="KW-0349">Heme</keyword>
<sequence>MANPRIRKYAWEFPVRLTHWVNFLCIVTFIATGLYIGNPYSHTISATSYLMGYMRYLHFVAGYAFLCSFIIRVYWAFMGNSYASWRVFFPFLSGERMKDFGNALKFYTFMSKKPPYAVGHTAVAGLTYMFVFGLFAFQIVSGFAMMSVGAPGLFKTILGGWLLGVMDLQTIRLWHHLVMYGLASFFMVHLYVSWWMDSAEKNGLMSSIFSGFKFVTGKEWE</sequence>
<evidence type="ECO:0000256" key="1">
    <source>
        <dbReference type="ARBA" id="ARBA00004651"/>
    </source>
</evidence>
<dbReference type="PANTHER" id="PTHR30485">
    <property type="entry name" value="NI/FE-HYDROGENASE 1 B-TYPE CYTOCHROME SUBUNIT"/>
    <property type="match status" value="1"/>
</dbReference>
<dbReference type="InterPro" id="IPR000516">
    <property type="entry name" value="Ni-dep_Hydgase_cyt-B"/>
</dbReference>
<feature type="transmembrane region" description="Helical" evidence="12">
    <location>
        <begin position="143"/>
        <end position="165"/>
    </location>
</feature>
<proteinExistence type="inferred from homology"/>
<comment type="caution">
    <text evidence="14">The sequence shown here is derived from an EMBL/GenBank/DDBJ whole genome shotgun (WGS) entry which is preliminary data.</text>
</comment>
<dbReference type="GO" id="GO:0022904">
    <property type="term" value="P:respiratory electron transport chain"/>
    <property type="evidence" value="ECO:0007669"/>
    <property type="project" value="InterPro"/>
</dbReference>
<evidence type="ECO:0000259" key="13">
    <source>
        <dbReference type="Pfam" id="PF01292"/>
    </source>
</evidence>
<gene>
    <name evidence="14" type="ORF">LCGC14_2078010</name>
</gene>
<name>A0A0F9EGM8_9ZZZZ</name>
<evidence type="ECO:0000256" key="10">
    <source>
        <dbReference type="ARBA" id="ARBA00023004"/>
    </source>
</evidence>
<dbReference type="InterPro" id="IPR011577">
    <property type="entry name" value="Cyt_b561_bac/Ni-Hgenase"/>
</dbReference>
<keyword evidence="9 12" id="KW-1133">Transmembrane helix</keyword>
<keyword evidence="3" id="KW-0813">Transport</keyword>
<reference evidence="14" key="1">
    <citation type="journal article" date="2015" name="Nature">
        <title>Complex archaea that bridge the gap between prokaryotes and eukaryotes.</title>
        <authorList>
            <person name="Spang A."/>
            <person name="Saw J.H."/>
            <person name="Jorgensen S.L."/>
            <person name="Zaremba-Niedzwiedzka K."/>
            <person name="Martijn J."/>
            <person name="Lind A.E."/>
            <person name="van Eijk R."/>
            <person name="Schleper C."/>
            <person name="Guy L."/>
            <person name="Ettema T.J."/>
        </authorList>
    </citation>
    <scope>NUCLEOTIDE SEQUENCE</scope>
</reference>
<dbReference type="PRINTS" id="PR00161">
    <property type="entry name" value="NIHGNASECYTB"/>
</dbReference>
<dbReference type="GO" id="GO:0005886">
    <property type="term" value="C:plasma membrane"/>
    <property type="evidence" value="ECO:0007669"/>
    <property type="project" value="UniProtKB-SubCell"/>
</dbReference>
<evidence type="ECO:0000256" key="12">
    <source>
        <dbReference type="SAM" id="Phobius"/>
    </source>
</evidence>
<dbReference type="GO" id="GO:0005506">
    <property type="term" value="F:iron ion binding"/>
    <property type="evidence" value="ECO:0007669"/>
    <property type="project" value="InterPro"/>
</dbReference>
<keyword evidence="7" id="KW-0479">Metal-binding</keyword>
<evidence type="ECO:0000256" key="6">
    <source>
        <dbReference type="ARBA" id="ARBA00022692"/>
    </source>
</evidence>
<dbReference type="SUPFAM" id="SSF81342">
    <property type="entry name" value="Transmembrane di-heme cytochromes"/>
    <property type="match status" value="1"/>
</dbReference>
<evidence type="ECO:0000256" key="2">
    <source>
        <dbReference type="ARBA" id="ARBA00008622"/>
    </source>
</evidence>
<feature type="transmembrane region" description="Helical" evidence="12">
    <location>
        <begin position="20"/>
        <end position="36"/>
    </location>
</feature>
<organism evidence="14">
    <name type="scientific">marine sediment metagenome</name>
    <dbReference type="NCBI Taxonomy" id="412755"/>
    <lineage>
        <taxon>unclassified sequences</taxon>
        <taxon>metagenomes</taxon>
        <taxon>ecological metagenomes</taxon>
    </lineage>
</organism>
<keyword evidence="8" id="KW-0249">Electron transport</keyword>
<dbReference type="EMBL" id="LAZR01025060">
    <property type="protein sequence ID" value="KKL73129.1"/>
    <property type="molecule type" value="Genomic_DNA"/>
</dbReference>
<keyword evidence="11 12" id="KW-0472">Membrane</keyword>
<dbReference type="NCBIfam" id="TIGR02125">
    <property type="entry name" value="CytB-hydogenase"/>
    <property type="match status" value="1"/>
</dbReference>
<evidence type="ECO:0000313" key="14">
    <source>
        <dbReference type="EMBL" id="KKL73129.1"/>
    </source>
</evidence>
<evidence type="ECO:0000256" key="11">
    <source>
        <dbReference type="ARBA" id="ARBA00023136"/>
    </source>
</evidence>
<dbReference type="InterPro" id="IPR051542">
    <property type="entry name" value="Hydrogenase_cytochrome"/>
</dbReference>
<feature type="transmembrane region" description="Helical" evidence="12">
    <location>
        <begin position="56"/>
        <end position="77"/>
    </location>
</feature>
<evidence type="ECO:0000256" key="9">
    <source>
        <dbReference type="ARBA" id="ARBA00022989"/>
    </source>
</evidence>
<evidence type="ECO:0000256" key="4">
    <source>
        <dbReference type="ARBA" id="ARBA00022475"/>
    </source>
</evidence>
<dbReference type="GO" id="GO:0020037">
    <property type="term" value="F:heme binding"/>
    <property type="evidence" value="ECO:0007669"/>
    <property type="project" value="TreeGrafter"/>
</dbReference>
<evidence type="ECO:0000256" key="8">
    <source>
        <dbReference type="ARBA" id="ARBA00022982"/>
    </source>
</evidence>
<feature type="domain" description="Cytochrome b561 bacterial/Ni-hydrogenase" evidence="13">
    <location>
        <begin position="11"/>
        <end position="211"/>
    </location>
</feature>
<dbReference type="AlphaFoldDB" id="A0A0F9EGM8"/>
<feature type="transmembrane region" description="Helical" evidence="12">
    <location>
        <begin position="177"/>
        <end position="196"/>
    </location>
</feature>
<accession>A0A0F9EGM8</accession>
<dbReference type="InterPro" id="IPR016174">
    <property type="entry name" value="Di-haem_cyt_TM"/>
</dbReference>
<dbReference type="PANTHER" id="PTHR30485:SF0">
    <property type="entry name" value="NI_FE-HYDROGENASE 1 B-TYPE CYTOCHROME SUBUNIT-RELATED"/>
    <property type="match status" value="1"/>
</dbReference>
<protein>
    <recommendedName>
        <fullName evidence="13">Cytochrome b561 bacterial/Ni-hydrogenase domain-containing protein</fullName>
    </recommendedName>
</protein>
<comment type="similarity">
    <text evidence="2">Belongs to the HupC/HyaC/HydC family.</text>
</comment>
<dbReference type="Gene3D" id="1.20.950.20">
    <property type="entry name" value="Transmembrane di-heme cytochromes, Chain C"/>
    <property type="match status" value="1"/>
</dbReference>
<comment type="subcellular location">
    <subcellularLocation>
        <location evidence="1">Cell membrane</location>
        <topology evidence="1">Multi-pass membrane protein</topology>
    </subcellularLocation>
</comment>
<dbReference type="GO" id="GO:0009055">
    <property type="term" value="F:electron transfer activity"/>
    <property type="evidence" value="ECO:0007669"/>
    <property type="project" value="InterPro"/>
</dbReference>
<feature type="transmembrane region" description="Helical" evidence="12">
    <location>
        <begin position="116"/>
        <end position="137"/>
    </location>
</feature>
<evidence type="ECO:0000256" key="3">
    <source>
        <dbReference type="ARBA" id="ARBA00022448"/>
    </source>
</evidence>
<evidence type="ECO:0000256" key="5">
    <source>
        <dbReference type="ARBA" id="ARBA00022617"/>
    </source>
</evidence>
<keyword evidence="10" id="KW-0408">Iron</keyword>
<keyword evidence="4" id="KW-1003">Cell membrane</keyword>
<dbReference type="Pfam" id="PF01292">
    <property type="entry name" value="Ni_hydr_CYTB"/>
    <property type="match status" value="1"/>
</dbReference>